<dbReference type="EMBL" id="ML769584">
    <property type="protein sequence ID" value="KAE9392933.1"/>
    <property type="molecule type" value="Genomic_DNA"/>
</dbReference>
<comment type="similarity">
    <text evidence="1">Belongs to the STXBP/unc-18/SEC1 family.</text>
</comment>
<dbReference type="InterPro" id="IPR027482">
    <property type="entry name" value="Sec1-like_dom2"/>
</dbReference>
<dbReference type="AlphaFoldDB" id="A0A6A4H5F8"/>
<evidence type="ECO:0000313" key="3">
    <source>
        <dbReference type="Proteomes" id="UP000799118"/>
    </source>
</evidence>
<dbReference type="InterPro" id="IPR036045">
    <property type="entry name" value="Sec1-like_sf"/>
</dbReference>
<dbReference type="Gene3D" id="3.40.50.2060">
    <property type="match status" value="1"/>
</dbReference>
<dbReference type="Gene3D" id="3.40.50.1910">
    <property type="match status" value="1"/>
</dbReference>
<dbReference type="GO" id="GO:0016192">
    <property type="term" value="P:vesicle-mediated transport"/>
    <property type="evidence" value="ECO:0007669"/>
    <property type="project" value="InterPro"/>
</dbReference>
<dbReference type="OrthoDB" id="10262287at2759"/>
<name>A0A6A4H5F8_9AGAR</name>
<dbReference type="InterPro" id="IPR001619">
    <property type="entry name" value="Sec1-like"/>
</dbReference>
<protein>
    <submittedName>
        <fullName evidence="2">Sec1-like protein</fullName>
    </submittedName>
</protein>
<gene>
    <name evidence="2" type="ORF">BT96DRAFT_999904</name>
</gene>
<evidence type="ECO:0000313" key="2">
    <source>
        <dbReference type="EMBL" id="KAE9392933.1"/>
    </source>
</evidence>
<dbReference type="Pfam" id="PF00995">
    <property type="entry name" value="Sec1"/>
    <property type="match status" value="1"/>
</dbReference>
<dbReference type="InterPro" id="IPR043154">
    <property type="entry name" value="Sec-1-like_dom1"/>
</dbReference>
<keyword evidence="3" id="KW-1185">Reference proteome</keyword>
<dbReference type="PANTHER" id="PTHR11679">
    <property type="entry name" value="VESICLE PROTEIN SORTING-ASSOCIATED"/>
    <property type="match status" value="1"/>
</dbReference>
<accession>A0A6A4H5F8</accession>
<sequence>MEASALDINLLKKINKEALIDVLNSVHGSKTLVLDPSLAGPLGLITEVSLLKQHGVDKMFWLEPGPLASSTTNIVYLCRPKVNYVKTIADHIKRHAKQSLNHNYTLVLVPRLSSLISRLLEEEGVLGDINITAYNLQFLPVAEDVFRWRMSLLSKIYGMDGDESVVYDSAQALITIQKLFGSFPRLLGKGDHAATYLPQARTPETPSSNFDSLIVIDRRVDMITPLLTQLTYEGLIDELLGIKNSHVELPASLVSPPDATETFPSTLCVAEKRDEEEISLSSSDALSWN</sequence>
<dbReference type="SUPFAM" id="SSF56815">
    <property type="entry name" value="Sec1/munc18-like (SM) proteins"/>
    <property type="match status" value="1"/>
</dbReference>
<organism evidence="2 3">
    <name type="scientific">Gymnopus androsaceus JB14</name>
    <dbReference type="NCBI Taxonomy" id="1447944"/>
    <lineage>
        <taxon>Eukaryota</taxon>
        <taxon>Fungi</taxon>
        <taxon>Dikarya</taxon>
        <taxon>Basidiomycota</taxon>
        <taxon>Agaricomycotina</taxon>
        <taxon>Agaricomycetes</taxon>
        <taxon>Agaricomycetidae</taxon>
        <taxon>Agaricales</taxon>
        <taxon>Marasmiineae</taxon>
        <taxon>Omphalotaceae</taxon>
        <taxon>Gymnopus</taxon>
    </lineage>
</organism>
<proteinExistence type="inferred from homology"/>
<evidence type="ECO:0000256" key="1">
    <source>
        <dbReference type="ARBA" id="ARBA00009884"/>
    </source>
</evidence>
<reference evidence="2" key="1">
    <citation type="journal article" date="2019" name="Environ. Microbiol.">
        <title>Fungal ecological strategies reflected in gene transcription - a case study of two litter decomposers.</title>
        <authorList>
            <person name="Barbi F."/>
            <person name="Kohler A."/>
            <person name="Barry K."/>
            <person name="Baskaran P."/>
            <person name="Daum C."/>
            <person name="Fauchery L."/>
            <person name="Ihrmark K."/>
            <person name="Kuo A."/>
            <person name="LaButti K."/>
            <person name="Lipzen A."/>
            <person name="Morin E."/>
            <person name="Grigoriev I.V."/>
            <person name="Henrissat B."/>
            <person name="Lindahl B."/>
            <person name="Martin F."/>
        </authorList>
    </citation>
    <scope>NUCLEOTIDE SEQUENCE</scope>
    <source>
        <strain evidence="2">JB14</strain>
    </source>
</reference>
<dbReference type="Proteomes" id="UP000799118">
    <property type="component" value="Unassembled WGS sequence"/>
</dbReference>